<evidence type="ECO:0000256" key="1">
    <source>
        <dbReference type="SAM" id="MobiDB-lite"/>
    </source>
</evidence>
<feature type="region of interest" description="Disordered" evidence="1">
    <location>
        <begin position="1"/>
        <end position="33"/>
    </location>
</feature>
<evidence type="ECO:0000313" key="2">
    <source>
        <dbReference type="EMBL" id="EFP90229.1"/>
    </source>
</evidence>
<evidence type="ECO:0000313" key="3">
    <source>
        <dbReference type="Proteomes" id="UP000008783"/>
    </source>
</evidence>
<accession>E3L104</accession>
<name>E3L104_PUCGT</name>
<gene>
    <name evidence="2" type="ORF">PGTG_16507</name>
</gene>
<feature type="compositionally biased region" description="Acidic residues" evidence="1">
    <location>
        <begin position="199"/>
        <end position="217"/>
    </location>
</feature>
<dbReference type="VEuPathDB" id="FungiDB:PGTG_16507"/>
<dbReference type="EMBL" id="DS178330">
    <property type="protein sequence ID" value="EFP90229.1"/>
    <property type="molecule type" value="Genomic_DNA"/>
</dbReference>
<protein>
    <submittedName>
        <fullName evidence="2">Uncharacterized protein</fullName>
    </submittedName>
</protein>
<feature type="region of interest" description="Disordered" evidence="1">
    <location>
        <begin position="192"/>
        <end position="217"/>
    </location>
</feature>
<proteinExistence type="predicted"/>
<dbReference type="InParanoid" id="E3L104"/>
<dbReference type="Proteomes" id="UP000008783">
    <property type="component" value="Unassembled WGS sequence"/>
</dbReference>
<keyword evidence="3" id="KW-1185">Reference proteome</keyword>
<organism evidence="2 3">
    <name type="scientific">Puccinia graminis f. sp. tritici (strain CRL 75-36-700-3 / race SCCL)</name>
    <name type="common">Black stem rust fungus</name>
    <dbReference type="NCBI Taxonomy" id="418459"/>
    <lineage>
        <taxon>Eukaryota</taxon>
        <taxon>Fungi</taxon>
        <taxon>Dikarya</taxon>
        <taxon>Basidiomycota</taxon>
        <taxon>Pucciniomycotina</taxon>
        <taxon>Pucciniomycetes</taxon>
        <taxon>Pucciniales</taxon>
        <taxon>Pucciniaceae</taxon>
        <taxon>Puccinia</taxon>
    </lineage>
</organism>
<dbReference type="KEGG" id="pgr:PGTG_16507"/>
<dbReference type="OrthoDB" id="2507298at2759"/>
<dbReference type="AlphaFoldDB" id="E3L104"/>
<dbReference type="RefSeq" id="XP_003334648.1">
    <property type="nucleotide sequence ID" value="XM_003334600.1"/>
</dbReference>
<reference key="1">
    <citation type="submission" date="2007-01" db="EMBL/GenBank/DDBJ databases">
        <title>The Genome Sequence of Puccinia graminis f. sp. tritici Strain CRL 75-36-700-3.</title>
        <authorList>
            <consortium name="The Broad Institute Genome Sequencing Platform"/>
            <person name="Birren B."/>
            <person name="Lander E."/>
            <person name="Galagan J."/>
            <person name="Nusbaum C."/>
            <person name="Devon K."/>
            <person name="Cuomo C."/>
            <person name="Jaffe D."/>
            <person name="Butler J."/>
            <person name="Alvarez P."/>
            <person name="Gnerre S."/>
            <person name="Grabherr M."/>
            <person name="Mauceli E."/>
            <person name="Brockman W."/>
            <person name="Young S."/>
            <person name="LaButti K."/>
            <person name="Sykes S."/>
            <person name="DeCaprio D."/>
            <person name="Crawford M."/>
            <person name="Koehrsen M."/>
            <person name="Engels R."/>
            <person name="Montgomery P."/>
            <person name="Pearson M."/>
            <person name="Howarth C."/>
            <person name="Larson L."/>
            <person name="White J."/>
            <person name="Zeng Q."/>
            <person name="Kodira C."/>
            <person name="Yandava C."/>
            <person name="Alvarado L."/>
            <person name="O'Leary S."/>
            <person name="Szabo L."/>
            <person name="Dean R."/>
            <person name="Schein J."/>
        </authorList>
    </citation>
    <scope>NUCLEOTIDE SEQUENCE</scope>
    <source>
        <strain>CRL 75-36-700-3</strain>
    </source>
</reference>
<dbReference type="GeneID" id="10546371"/>
<reference evidence="3" key="2">
    <citation type="journal article" date="2011" name="Proc. Natl. Acad. Sci. U.S.A.">
        <title>Obligate biotrophy features unraveled by the genomic analysis of rust fungi.</title>
        <authorList>
            <person name="Duplessis S."/>
            <person name="Cuomo C.A."/>
            <person name="Lin Y.-C."/>
            <person name="Aerts A."/>
            <person name="Tisserant E."/>
            <person name="Veneault-Fourrey C."/>
            <person name="Joly D.L."/>
            <person name="Hacquard S."/>
            <person name="Amselem J."/>
            <person name="Cantarel B.L."/>
            <person name="Chiu R."/>
            <person name="Coutinho P.M."/>
            <person name="Feau N."/>
            <person name="Field M."/>
            <person name="Frey P."/>
            <person name="Gelhaye E."/>
            <person name="Goldberg J."/>
            <person name="Grabherr M.G."/>
            <person name="Kodira C.D."/>
            <person name="Kohler A."/>
            <person name="Kuees U."/>
            <person name="Lindquist E.A."/>
            <person name="Lucas S.M."/>
            <person name="Mago R."/>
            <person name="Mauceli E."/>
            <person name="Morin E."/>
            <person name="Murat C."/>
            <person name="Pangilinan J.L."/>
            <person name="Park R."/>
            <person name="Pearson M."/>
            <person name="Quesneville H."/>
            <person name="Rouhier N."/>
            <person name="Sakthikumar S."/>
            <person name="Salamov A.A."/>
            <person name="Schmutz J."/>
            <person name="Selles B."/>
            <person name="Shapiro H."/>
            <person name="Tanguay P."/>
            <person name="Tuskan G.A."/>
            <person name="Henrissat B."/>
            <person name="Van de Peer Y."/>
            <person name="Rouze P."/>
            <person name="Ellis J.G."/>
            <person name="Dodds P.N."/>
            <person name="Schein J.E."/>
            <person name="Zhong S."/>
            <person name="Hamelin R.C."/>
            <person name="Grigoriev I.V."/>
            <person name="Szabo L.J."/>
            <person name="Martin F."/>
        </authorList>
    </citation>
    <scope>NUCLEOTIDE SEQUENCE [LARGE SCALE GENOMIC DNA]</scope>
    <source>
        <strain evidence="3">CRL 75-36-700-3 / race SCCL</strain>
    </source>
</reference>
<sequence length="421" mass="46716">MPVQSTLSMTEPIPMLPNISPTPTAAQSMDECDNSTSKREFTITTSLKLYVSSKSKQKKKIWVQVTSKNDFTVTVVPGDTSYEEFQDHVAAACDREVPNSGDIVAENKPDLFWNVTLSRVKGWLKGDGRTLTDAESFDDWMAAILASCKKKDVPITLALRMTNPADIVKQGKQADILAKWAKLKKAMELKKAAKRKAGDEDDEDMSGDEDNEIDPEDWNDVDFHMRALFDANPINLEYDAHCPVFLHPTVTGRYILLTMEACQEWAIGIMDEKSPGVNMMSPPKNLTWEDLGSTKKKQKTAASATPTGEDKATWCRMMVEAFVEVGKARASANDAPPGSDGIPYQPDSETQIVDYLRFLNIRNLDSVHNVLTSNDILSHKMFRPGSSLSRQEVLSLGLTFGVVTALYDNAAKFDRFLSNAS</sequence>
<dbReference type="HOGENOM" id="CLU_039964_2_0_1"/>